<dbReference type="FunFam" id="3.40.640.10:FF:000089">
    <property type="entry name" value="Aminotransferase, DegT/DnrJ/EryC1/StrS family"/>
    <property type="match status" value="1"/>
</dbReference>
<keyword evidence="3" id="KW-0808">Transferase</keyword>
<dbReference type="Gene3D" id="3.90.1150.10">
    <property type="entry name" value="Aspartate Aminotransferase, domain 1"/>
    <property type="match status" value="1"/>
</dbReference>
<dbReference type="Proteomes" id="UP001182908">
    <property type="component" value="Chromosome"/>
</dbReference>
<dbReference type="PIRSF" id="PIRSF000390">
    <property type="entry name" value="PLP_StrS"/>
    <property type="match status" value="1"/>
</dbReference>
<dbReference type="PANTHER" id="PTHR30244">
    <property type="entry name" value="TRANSAMINASE"/>
    <property type="match status" value="1"/>
</dbReference>
<sequence>MIPIAKPQLDEAEIEAVNEVLRSGIIAEGPRVAEFEQEFADYTGTEYAVAVNSGTAALHAALLAHGIGKGDEVITSSFSFIATANSVLFTGAKPVFADIRPDTFNLDPQLIEDKITPATKAIMPVHLYGQSADMGSIVDIAEDHDLILIEDACQAHGASYKGKKVGSFGTGAFSFYPTKNMTTSEGGIITTNNKEVADRARMIRAHGSKQRYLHEMLGYNLRMTDISAAIGMVQLKRLPSYIEARQRNAKILTDKLQDIEGIECPTVSESCEHVFHQYTIRTKNRDQLADYLKEKEIGSGIYYPIPIHRQPYYKELGYNDNLLVTEKVSREVLSLPVHPAVTGDDITTISNAIKQWSDAKC</sequence>
<dbReference type="Pfam" id="PF01041">
    <property type="entry name" value="DegT_DnrJ_EryC1"/>
    <property type="match status" value="1"/>
</dbReference>
<dbReference type="RefSeq" id="WP_309311219.1">
    <property type="nucleotide sequence ID" value="NZ_CP133592.1"/>
</dbReference>
<protein>
    <submittedName>
        <fullName evidence="3">DegT/DnrJ/EryC1/StrS family aminotransferase</fullName>
        <ecNumber evidence="3">2.6.1.-</ecNumber>
    </submittedName>
</protein>
<evidence type="ECO:0000313" key="3">
    <source>
        <dbReference type="EMBL" id="WMW25416.1"/>
    </source>
</evidence>
<dbReference type="EMBL" id="CP133592">
    <property type="protein sequence ID" value="WMW25416.1"/>
    <property type="molecule type" value="Genomic_DNA"/>
</dbReference>
<name>A0AA51UKU3_9EURY</name>
<keyword evidence="4" id="KW-1185">Reference proteome</keyword>
<comment type="similarity">
    <text evidence="2">Belongs to the DegT/DnrJ/EryC1 family.</text>
</comment>
<dbReference type="InterPro" id="IPR000653">
    <property type="entry name" value="DegT/StrS_aminotransferase"/>
</dbReference>
<dbReference type="CDD" id="cd00616">
    <property type="entry name" value="AHBA_syn"/>
    <property type="match status" value="1"/>
</dbReference>
<proteinExistence type="inferred from homology"/>
<dbReference type="GO" id="GO:0000271">
    <property type="term" value="P:polysaccharide biosynthetic process"/>
    <property type="evidence" value="ECO:0007669"/>
    <property type="project" value="TreeGrafter"/>
</dbReference>
<dbReference type="GeneID" id="84231343"/>
<evidence type="ECO:0000256" key="2">
    <source>
        <dbReference type="RuleBase" id="RU004508"/>
    </source>
</evidence>
<dbReference type="KEGG" id="mseb:RE474_01460"/>
<evidence type="ECO:0000256" key="1">
    <source>
        <dbReference type="ARBA" id="ARBA00022898"/>
    </source>
</evidence>
<dbReference type="InterPro" id="IPR015421">
    <property type="entry name" value="PyrdxlP-dep_Trfase_major"/>
</dbReference>
<keyword evidence="1 2" id="KW-0663">Pyridoxal phosphate</keyword>
<dbReference type="AlphaFoldDB" id="A0AA51UKU3"/>
<dbReference type="InterPro" id="IPR015424">
    <property type="entry name" value="PyrdxlP-dep_Trfase"/>
</dbReference>
<organism evidence="3 4">
    <name type="scientific">Methanolobus sediminis</name>
    <dbReference type="NCBI Taxonomy" id="3072978"/>
    <lineage>
        <taxon>Archaea</taxon>
        <taxon>Methanobacteriati</taxon>
        <taxon>Methanobacteriota</taxon>
        <taxon>Stenosarchaea group</taxon>
        <taxon>Methanomicrobia</taxon>
        <taxon>Methanosarcinales</taxon>
        <taxon>Methanosarcinaceae</taxon>
        <taxon>Methanolobus</taxon>
    </lineage>
</organism>
<dbReference type="EC" id="2.6.1.-" evidence="3"/>
<reference evidence="3 4" key="1">
    <citation type="submission" date="2023-08" db="EMBL/GenBank/DDBJ databases">
        <title>Methanolobus mangrovi sp. nov. and Methanolobus sediminis sp. nov, two novel methylotrophic methanogens isolated from mangrove sediments in China.</title>
        <authorList>
            <person name="Zhou J."/>
        </authorList>
    </citation>
    <scope>NUCLEOTIDE SEQUENCE [LARGE SCALE GENOMIC DNA]</scope>
    <source>
        <strain evidence="3 4">FTZ6</strain>
    </source>
</reference>
<dbReference type="GO" id="GO:0030170">
    <property type="term" value="F:pyridoxal phosphate binding"/>
    <property type="evidence" value="ECO:0007669"/>
    <property type="project" value="UniProtKB-ARBA"/>
</dbReference>
<gene>
    <name evidence="3" type="ORF">RE474_01460</name>
</gene>
<dbReference type="PANTHER" id="PTHR30244:SF34">
    <property type="entry name" value="DTDP-4-AMINO-4,6-DIDEOXYGALACTOSE TRANSAMINASE"/>
    <property type="match status" value="1"/>
</dbReference>
<dbReference type="GO" id="GO:0008483">
    <property type="term" value="F:transaminase activity"/>
    <property type="evidence" value="ECO:0007669"/>
    <property type="project" value="UniProtKB-KW"/>
</dbReference>
<dbReference type="SUPFAM" id="SSF53383">
    <property type="entry name" value="PLP-dependent transferases"/>
    <property type="match status" value="1"/>
</dbReference>
<dbReference type="Gene3D" id="3.40.640.10">
    <property type="entry name" value="Type I PLP-dependent aspartate aminotransferase-like (Major domain)"/>
    <property type="match status" value="1"/>
</dbReference>
<keyword evidence="3" id="KW-0032">Aminotransferase</keyword>
<accession>A0AA51UKU3</accession>
<evidence type="ECO:0000313" key="4">
    <source>
        <dbReference type="Proteomes" id="UP001182908"/>
    </source>
</evidence>
<dbReference type="InterPro" id="IPR015422">
    <property type="entry name" value="PyrdxlP-dep_Trfase_small"/>
</dbReference>